<dbReference type="AlphaFoldDB" id="A0A5P1EJJ4"/>
<keyword evidence="3" id="KW-1185">Reference proteome</keyword>
<protein>
    <submittedName>
        <fullName evidence="2">Uncharacterized protein</fullName>
    </submittedName>
</protein>
<evidence type="ECO:0000256" key="1">
    <source>
        <dbReference type="SAM" id="MobiDB-lite"/>
    </source>
</evidence>
<feature type="region of interest" description="Disordered" evidence="1">
    <location>
        <begin position="93"/>
        <end position="119"/>
    </location>
</feature>
<gene>
    <name evidence="2" type="ORF">A4U43_C06F4600</name>
</gene>
<evidence type="ECO:0000313" key="3">
    <source>
        <dbReference type="Proteomes" id="UP000243459"/>
    </source>
</evidence>
<feature type="region of interest" description="Disordered" evidence="1">
    <location>
        <begin position="45"/>
        <end position="71"/>
    </location>
</feature>
<name>A0A5P1EJJ4_ASPOF</name>
<dbReference type="Gramene" id="ONK66145">
    <property type="protein sequence ID" value="ONK66145"/>
    <property type="gene ID" value="A4U43_C06F4600"/>
</dbReference>
<sequence length="152" mass="16516">MLTPPKFSSSNKSSLPSLSSPLSSNPFIISSTALRRLRLLSSAAASSPSNTAFSPHGRQSSPTITPTGENLTDLAGLLEPRVDGVLLSSDAGVRTTRRRADRGEGEAAARLRRRDRRSSVSCLVRRREERVEAIRRAFGPEQHRQTSTFGSQ</sequence>
<feature type="compositionally biased region" description="Polar residues" evidence="1">
    <location>
        <begin position="48"/>
        <end position="70"/>
    </location>
</feature>
<dbReference type="EMBL" id="CM007386">
    <property type="protein sequence ID" value="ONK66145.1"/>
    <property type="molecule type" value="Genomic_DNA"/>
</dbReference>
<evidence type="ECO:0000313" key="2">
    <source>
        <dbReference type="EMBL" id="ONK66145.1"/>
    </source>
</evidence>
<feature type="region of interest" description="Disordered" evidence="1">
    <location>
        <begin position="1"/>
        <end position="25"/>
    </location>
</feature>
<accession>A0A5P1EJJ4</accession>
<proteinExistence type="predicted"/>
<reference evidence="3" key="1">
    <citation type="journal article" date="2017" name="Nat. Commun.">
        <title>The asparagus genome sheds light on the origin and evolution of a young Y chromosome.</title>
        <authorList>
            <person name="Harkess A."/>
            <person name="Zhou J."/>
            <person name="Xu C."/>
            <person name="Bowers J.E."/>
            <person name="Van der Hulst R."/>
            <person name="Ayyampalayam S."/>
            <person name="Mercati F."/>
            <person name="Riccardi P."/>
            <person name="McKain M.R."/>
            <person name="Kakrana A."/>
            <person name="Tang H."/>
            <person name="Ray J."/>
            <person name="Groenendijk J."/>
            <person name="Arikit S."/>
            <person name="Mathioni S.M."/>
            <person name="Nakano M."/>
            <person name="Shan H."/>
            <person name="Telgmann-Rauber A."/>
            <person name="Kanno A."/>
            <person name="Yue Z."/>
            <person name="Chen H."/>
            <person name="Li W."/>
            <person name="Chen Y."/>
            <person name="Xu X."/>
            <person name="Zhang Y."/>
            <person name="Luo S."/>
            <person name="Chen H."/>
            <person name="Gao J."/>
            <person name="Mao Z."/>
            <person name="Pires J.C."/>
            <person name="Luo M."/>
            <person name="Kudrna D."/>
            <person name="Wing R.A."/>
            <person name="Meyers B.C."/>
            <person name="Yi K."/>
            <person name="Kong H."/>
            <person name="Lavrijsen P."/>
            <person name="Sunseri F."/>
            <person name="Falavigna A."/>
            <person name="Ye Y."/>
            <person name="Leebens-Mack J.H."/>
            <person name="Chen G."/>
        </authorList>
    </citation>
    <scope>NUCLEOTIDE SEQUENCE [LARGE SCALE GENOMIC DNA]</scope>
    <source>
        <strain evidence="3">cv. DH0086</strain>
    </source>
</reference>
<dbReference type="Proteomes" id="UP000243459">
    <property type="component" value="Chromosome 6"/>
</dbReference>
<organism evidence="2 3">
    <name type="scientific">Asparagus officinalis</name>
    <name type="common">Garden asparagus</name>
    <dbReference type="NCBI Taxonomy" id="4686"/>
    <lineage>
        <taxon>Eukaryota</taxon>
        <taxon>Viridiplantae</taxon>
        <taxon>Streptophyta</taxon>
        <taxon>Embryophyta</taxon>
        <taxon>Tracheophyta</taxon>
        <taxon>Spermatophyta</taxon>
        <taxon>Magnoliopsida</taxon>
        <taxon>Liliopsida</taxon>
        <taxon>Asparagales</taxon>
        <taxon>Asparagaceae</taxon>
        <taxon>Asparagoideae</taxon>
        <taxon>Asparagus</taxon>
    </lineage>
</organism>